<gene>
    <name evidence="17" type="ORF">GIY30_12155</name>
</gene>
<evidence type="ECO:0000256" key="1">
    <source>
        <dbReference type="ARBA" id="ARBA00001953"/>
    </source>
</evidence>
<keyword evidence="6 10" id="KW-0547">Nucleotide-binding</keyword>
<dbReference type="PROSITE" id="PS50968">
    <property type="entry name" value="BIOTINYL_LIPOYL"/>
    <property type="match status" value="1"/>
</dbReference>
<dbReference type="Proteomes" id="UP000475545">
    <property type="component" value="Unassembled WGS sequence"/>
</dbReference>
<feature type="domain" description="ATP-grasp" evidence="13">
    <location>
        <begin position="117"/>
        <end position="311"/>
    </location>
</feature>
<dbReference type="SUPFAM" id="SSF56059">
    <property type="entry name" value="Glutathione synthetase ATP-binding domain-like"/>
    <property type="match status" value="1"/>
</dbReference>
<dbReference type="PROSITE" id="PS50979">
    <property type="entry name" value="BC"/>
    <property type="match status" value="1"/>
</dbReference>
<reference evidence="17 18" key="1">
    <citation type="submission" date="2019-11" db="EMBL/GenBank/DDBJ databases">
        <title>Gordonia sp. nov., a novel actinobacterium isolated from mangrove soil in Hainan.</title>
        <authorList>
            <person name="Huang X."/>
            <person name="Xie Y."/>
            <person name="Chu X."/>
            <person name="Xiao K."/>
        </authorList>
    </citation>
    <scope>NUCLEOTIDE SEQUENCE [LARGE SCALE GENOMIC DNA]</scope>
    <source>
        <strain evidence="17 18">HNM0687</strain>
    </source>
</reference>
<dbReference type="Gene3D" id="3.90.226.10">
    <property type="entry name" value="2-enoyl-CoA Hydratase, Chain A, domain 1"/>
    <property type="match status" value="2"/>
</dbReference>
<evidence type="ECO:0000256" key="6">
    <source>
        <dbReference type="ARBA" id="ARBA00022741"/>
    </source>
</evidence>
<evidence type="ECO:0000256" key="9">
    <source>
        <dbReference type="ARBA" id="ARBA00023268"/>
    </source>
</evidence>
<evidence type="ECO:0000256" key="10">
    <source>
        <dbReference type="PROSITE-ProRule" id="PRU00409"/>
    </source>
</evidence>
<dbReference type="InterPro" id="IPR011762">
    <property type="entry name" value="COA_CT_N"/>
</dbReference>
<feature type="domain" description="Lipoyl-binding" evidence="12">
    <location>
        <begin position="462"/>
        <end position="537"/>
    </location>
</feature>
<dbReference type="Gene3D" id="2.40.50.100">
    <property type="match status" value="1"/>
</dbReference>
<evidence type="ECO:0000256" key="5">
    <source>
        <dbReference type="ARBA" id="ARBA00022598"/>
    </source>
</evidence>
<feature type="domain" description="CoA carboxyltransferase N-terminal" evidence="15">
    <location>
        <begin position="557"/>
        <end position="838"/>
    </location>
</feature>
<comment type="similarity">
    <text evidence="3">Belongs to the AccD/PCCB family.</text>
</comment>
<dbReference type="PROSITE" id="PS50980">
    <property type="entry name" value="COA_CT_NTER"/>
    <property type="match status" value="1"/>
</dbReference>
<keyword evidence="7 10" id="KW-0067">ATP-binding</keyword>
<dbReference type="PROSITE" id="PS50975">
    <property type="entry name" value="ATP_GRASP"/>
    <property type="match status" value="1"/>
</dbReference>
<comment type="cofactor">
    <cofactor evidence="1">
        <name>biotin</name>
        <dbReference type="ChEBI" id="CHEBI:57586"/>
    </cofactor>
</comment>
<dbReference type="InterPro" id="IPR011763">
    <property type="entry name" value="COA_CT_C"/>
</dbReference>
<dbReference type="SUPFAM" id="SSF52096">
    <property type="entry name" value="ClpP/crotonase"/>
    <property type="match status" value="2"/>
</dbReference>
<dbReference type="InterPro" id="IPR051602">
    <property type="entry name" value="ACC_Biotin_Carboxylase"/>
</dbReference>
<dbReference type="SUPFAM" id="SSF51230">
    <property type="entry name" value="Single hybrid motif"/>
    <property type="match status" value="1"/>
</dbReference>
<dbReference type="Pfam" id="PF02786">
    <property type="entry name" value="CPSase_L_D2"/>
    <property type="match status" value="1"/>
</dbReference>
<evidence type="ECO:0000256" key="11">
    <source>
        <dbReference type="SAM" id="MobiDB-lite"/>
    </source>
</evidence>
<dbReference type="EMBL" id="WMBR01000003">
    <property type="protein sequence ID" value="MXP22098.1"/>
    <property type="molecule type" value="Genomic_DNA"/>
</dbReference>
<dbReference type="Pfam" id="PF00364">
    <property type="entry name" value="Biotin_lipoyl"/>
    <property type="match status" value="1"/>
</dbReference>
<evidence type="ECO:0000259" key="12">
    <source>
        <dbReference type="PROSITE" id="PS50968"/>
    </source>
</evidence>
<dbReference type="SMART" id="SM00878">
    <property type="entry name" value="Biotin_carb_C"/>
    <property type="match status" value="1"/>
</dbReference>
<dbReference type="InterPro" id="IPR013815">
    <property type="entry name" value="ATP_grasp_subdomain_1"/>
</dbReference>
<keyword evidence="9" id="KW-0511">Multifunctional enzyme</keyword>
<dbReference type="PANTHER" id="PTHR48095">
    <property type="entry name" value="PYRUVATE CARBOXYLASE SUBUNIT A"/>
    <property type="match status" value="1"/>
</dbReference>
<dbReference type="InterPro" id="IPR000089">
    <property type="entry name" value="Biotin_lipoyl"/>
</dbReference>
<accession>A0A6L7GUA4</accession>
<dbReference type="InterPro" id="IPR005481">
    <property type="entry name" value="BC-like_N"/>
</dbReference>
<dbReference type="CDD" id="cd06850">
    <property type="entry name" value="biotinyl_domain"/>
    <property type="match status" value="1"/>
</dbReference>
<dbReference type="PANTHER" id="PTHR48095:SF5">
    <property type="entry name" value="BLL7292 PROTEIN"/>
    <property type="match status" value="1"/>
</dbReference>
<dbReference type="Pfam" id="PF01039">
    <property type="entry name" value="Carboxyl_trans"/>
    <property type="match status" value="1"/>
</dbReference>
<proteinExistence type="inferred from homology"/>
<dbReference type="SUPFAM" id="SSF51246">
    <property type="entry name" value="Rudiment single hybrid motif"/>
    <property type="match status" value="1"/>
</dbReference>
<dbReference type="Pfam" id="PF02785">
    <property type="entry name" value="Biotin_carb_C"/>
    <property type="match status" value="1"/>
</dbReference>
<keyword evidence="18" id="KW-1185">Reference proteome</keyword>
<dbReference type="Gene3D" id="3.30.470.20">
    <property type="entry name" value="ATP-grasp fold, B domain"/>
    <property type="match status" value="1"/>
</dbReference>
<dbReference type="InterPro" id="IPR005482">
    <property type="entry name" value="Biotin_COase_C"/>
</dbReference>
<evidence type="ECO:0000256" key="4">
    <source>
        <dbReference type="ARBA" id="ARBA00013058"/>
    </source>
</evidence>
<keyword evidence="5" id="KW-0436">Ligase</keyword>
<evidence type="ECO:0000259" key="13">
    <source>
        <dbReference type="PROSITE" id="PS50975"/>
    </source>
</evidence>
<evidence type="ECO:0000256" key="2">
    <source>
        <dbReference type="ARBA" id="ARBA00004956"/>
    </source>
</evidence>
<evidence type="ECO:0000259" key="14">
    <source>
        <dbReference type="PROSITE" id="PS50979"/>
    </source>
</evidence>
<dbReference type="InterPro" id="IPR011054">
    <property type="entry name" value="Rudment_hybrid_motif"/>
</dbReference>
<dbReference type="AlphaFoldDB" id="A0A6L7GUA4"/>
<dbReference type="InterPro" id="IPR011053">
    <property type="entry name" value="Single_hybrid_motif"/>
</dbReference>
<feature type="region of interest" description="Disordered" evidence="11">
    <location>
        <begin position="444"/>
        <end position="470"/>
    </location>
</feature>
<protein>
    <recommendedName>
        <fullName evidence="4">acetyl-CoA carboxylase</fullName>
        <ecNumber evidence="4">6.4.1.2</ecNumber>
    </recommendedName>
</protein>
<dbReference type="InterPro" id="IPR034733">
    <property type="entry name" value="AcCoA_carboxyl_beta"/>
</dbReference>
<dbReference type="InterPro" id="IPR016185">
    <property type="entry name" value="PreATP-grasp_dom_sf"/>
</dbReference>
<evidence type="ECO:0000313" key="18">
    <source>
        <dbReference type="Proteomes" id="UP000475545"/>
    </source>
</evidence>
<dbReference type="UniPathway" id="UPA00655">
    <property type="reaction ID" value="UER00711"/>
</dbReference>
<dbReference type="InterPro" id="IPR005479">
    <property type="entry name" value="CPAse_ATP-bd"/>
</dbReference>
<dbReference type="EC" id="6.4.1.2" evidence="4"/>
<evidence type="ECO:0000259" key="15">
    <source>
        <dbReference type="PROSITE" id="PS50980"/>
    </source>
</evidence>
<dbReference type="InterPro" id="IPR029045">
    <property type="entry name" value="ClpP/crotonase-like_dom_sf"/>
</dbReference>
<evidence type="ECO:0000256" key="8">
    <source>
        <dbReference type="ARBA" id="ARBA00023267"/>
    </source>
</evidence>
<dbReference type="InterPro" id="IPR011764">
    <property type="entry name" value="Biotin_carboxylation_dom"/>
</dbReference>
<dbReference type="GO" id="GO:2001295">
    <property type="term" value="P:malonyl-CoA biosynthetic process"/>
    <property type="evidence" value="ECO:0007669"/>
    <property type="project" value="UniProtKB-UniPathway"/>
</dbReference>
<dbReference type="Pfam" id="PF00289">
    <property type="entry name" value="Biotin_carb_N"/>
    <property type="match status" value="1"/>
</dbReference>
<sequence length="1053" mass="110974">MKILIANRGEIAVRVISTAAALGIPTVAVHPTDDADCAHVRMADEAVQLEGTGVAAYLDLRQIIAAAIATDCTLLHPGYGFLAENPELARACADHGIGFVGPTAKTLELFGHKGAARDLARERGVPVLPATTAPTDPAAARTFLGDLGPGASVMIKAVAGGGGRGMQMVSRTDEVEAAMARCASEARGAFGDAALYVEQYRPAARHIEVQVIGDGSTTIVLGDRDCSVQRRRQKLIEIAPAPGVSAPLRQRLHHAAIAVAGGHHGLATVEFLVAGDDVVFLEVNPRIQVEHTVTEETTGLDLVELAIRVASGESLSALGLTDSPAPRGAAVQARVNAEHLQPDGSITPGTGTLTRFQPPTGRGIRVDTHGRVDYAVRPRYDSLLAKVIVTGPDTAAAARGVTRALERFDIEGVPVNLELLRNLLTVDGLADGRVDTGFVDRTLSDHLPTGTHEAEPTTEPPHATDPESTRVSAPVAGVVVALPVTVGDRVTPGAELAIIESMKMEHVVRAPVTGTVLEIPVTEGDDVDESTVVSVLAESSSASDTDDSVVTADPAHVRPDLAEVHERLRRTRDEGRVEVVAKRHAKGRLTARESVAGVLDTDTFLEYGALAIAAQRQRRDVDELIARTPADGLITGTGRVHAMPVAIMAYDYTVLAGTQGLHNHRKTDRLLELARRERLPVIVFAEGGGGRPGDTDTSAVAQLDVPTFRLLAELSRTVPTLAVVSGYCFAGNAALAGTCDTIIATEGSSLGMGGPAMIEGGGLGRFAPAEVGPMDVQVANGVVDRLVPDDHAAVDDARRYLHFFAAPRVAAGAAGDQRLLRHLVPENRLRAYPIRPVLEALFDSDSMFEVRRGFGEGIVTALARLEGRTVGVIANNPAHLGGAIDGDGADKAVGFLRLCDSHHLPVVSLCDTPGFMVGPAAERTATVRRFSAMFRAGATLRSPLVLVVVRKAYGLGAMAMAGGDLHARLITLSWPTGEFGGMGLEGAVRLGYRDQLAAIADPAERQRRYADLVAMHYERGKALNVASVCEIDAVIDPTETRAAVCRALELRDR</sequence>
<keyword evidence="8" id="KW-0092">Biotin</keyword>
<dbReference type="GO" id="GO:0003989">
    <property type="term" value="F:acetyl-CoA carboxylase activity"/>
    <property type="evidence" value="ECO:0007669"/>
    <property type="project" value="UniProtKB-EC"/>
</dbReference>
<evidence type="ECO:0000256" key="7">
    <source>
        <dbReference type="ARBA" id="ARBA00022840"/>
    </source>
</evidence>
<evidence type="ECO:0000259" key="16">
    <source>
        <dbReference type="PROSITE" id="PS50989"/>
    </source>
</evidence>
<feature type="domain" description="Biotin carboxylation" evidence="14">
    <location>
        <begin position="1"/>
        <end position="444"/>
    </location>
</feature>
<dbReference type="Gene3D" id="3.40.50.20">
    <property type="match status" value="1"/>
</dbReference>
<dbReference type="SUPFAM" id="SSF52440">
    <property type="entry name" value="PreATP-grasp domain"/>
    <property type="match status" value="1"/>
</dbReference>
<comment type="caution">
    <text evidence="17">The sequence shown here is derived from an EMBL/GenBank/DDBJ whole genome shotgun (WGS) entry which is preliminary data.</text>
</comment>
<dbReference type="PROSITE" id="PS50989">
    <property type="entry name" value="COA_CT_CTER"/>
    <property type="match status" value="1"/>
</dbReference>
<dbReference type="GO" id="GO:0005524">
    <property type="term" value="F:ATP binding"/>
    <property type="evidence" value="ECO:0007669"/>
    <property type="project" value="UniProtKB-UniRule"/>
</dbReference>
<dbReference type="RefSeq" id="WP_160902292.1">
    <property type="nucleotide sequence ID" value="NZ_CP102850.1"/>
</dbReference>
<evidence type="ECO:0000313" key="17">
    <source>
        <dbReference type="EMBL" id="MXP22098.1"/>
    </source>
</evidence>
<dbReference type="PROSITE" id="PS00867">
    <property type="entry name" value="CPSASE_2"/>
    <property type="match status" value="1"/>
</dbReference>
<name>A0A6L7GUA4_9ACTN</name>
<evidence type="ECO:0000256" key="3">
    <source>
        <dbReference type="ARBA" id="ARBA00006102"/>
    </source>
</evidence>
<dbReference type="InterPro" id="IPR011761">
    <property type="entry name" value="ATP-grasp"/>
</dbReference>
<feature type="domain" description="CoA carboxyltransferase C-terminal" evidence="16">
    <location>
        <begin position="819"/>
        <end position="1053"/>
    </location>
</feature>
<organism evidence="17 18">
    <name type="scientific">Gordonia mangrovi</name>
    <dbReference type="NCBI Taxonomy" id="2665643"/>
    <lineage>
        <taxon>Bacteria</taxon>
        <taxon>Bacillati</taxon>
        <taxon>Actinomycetota</taxon>
        <taxon>Actinomycetes</taxon>
        <taxon>Mycobacteriales</taxon>
        <taxon>Gordoniaceae</taxon>
        <taxon>Gordonia</taxon>
    </lineage>
</organism>
<dbReference type="Gene3D" id="3.30.1490.20">
    <property type="entry name" value="ATP-grasp fold, A domain"/>
    <property type="match status" value="1"/>
</dbReference>
<comment type="pathway">
    <text evidence="2">Lipid metabolism; malonyl-CoA biosynthesis; malonyl-CoA from acetyl-CoA: step 1/1.</text>
</comment>
<dbReference type="GO" id="GO:0046872">
    <property type="term" value="F:metal ion binding"/>
    <property type="evidence" value="ECO:0007669"/>
    <property type="project" value="InterPro"/>
</dbReference>